<dbReference type="Pfam" id="PF17763">
    <property type="entry name" value="Asparaginase_C"/>
    <property type="match status" value="1"/>
</dbReference>
<organism evidence="11 12">
    <name type="scientific">Weissella cibaria</name>
    <dbReference type="NCBI Taxonomy" id="137591"/>
    <lineage>
        <taxon>Bacteria</taxon>
        <taxon>Bacillati</taxon>
        <taxon>Bacillota</taxon>
        <taxon>Bacilli</taxon>
        <taxon>Lactobacillales</taxon>
        <taxon>Lactobacillaceae</taxon>
        <taxon>Weissella</taxon>
    </lineage>
</organism>
<evidence type="ECO:0000313" key="12">
    <source>
        <dbReference type="Proteomes" id="UP000032287"/>
    </source>
</evidence>
<comment type="caution">
    <text evidence="11">The sequence shown here is derived from an EMBL/GenBank/DDBJ whole genome shotgun (WGS) entry which is preliminary data.</text>
</comment>
<feature type="active site" evidence="8">
    <location>
        <position position="84"/>
    </location>
</feature>
<feature type="domain" description="L-asparaginase N-terminal" evidence="9">
    <location>
        <begin position="4"/>
        <end position="182"/>
    </location>
</feature>
<keyword evidence="12" id="KW-1185">Reference proteome</keyword>
<dbReference type="InterPro" id="IPR027473">
    <property type="entry name" value="L-asparaginase_C"/>
</dbReference>
<gene>
    <name evidence="11" type="primary">ansA</name>
    <name evidence="11" type="ORF">QX99_00168</name>
</gene>
<dbReference type="SFLD" id="SFLDS00057">
    <property type="entry name" value="Glutaminase/Asparaginase"/>
    <property type="match status" value="1"/>
</dbReference>
<dbReference type="STRING" id="137591.AO080_02710"/>
<dbReference type="InterPro" id="IPR006034">
    <property type="entry name" value="Asparaginase/glutaminase-like"/>
</dbReference>
<name>A0A0D1KCP4_9LACO</name>
<dbReference type="InterPro" id="IPR027475">
    <property type="entry name" value="Asparaginase/glutaminase_AS2"/>
</dbReference>
<dbReference type="CDD" id="cd08963">
    <property type="entry name" value="L-asparaginase_I"/>
    <property type="match status" value="1"/>
</dbReference>
<dbReference type="NCBIfam" id="TIGR00519">
    <property type="entry name" value="asnASE_I"/>
    <property type="match status" value="1"/>
</dbReference>
<dbReference type="InterPro" id="IPR027474">
    <property type="entry name" value="L-asparaginase_N"/>
</dbReference>
<proteinExistence type="inferred from homology"/>
<dbReference type="EMBL" id="JWHU01000001">
    <property type="protein sequence ID" value="KIU22664.1"/>
    <property type="molecule type" value="Genomic_DNA"/>
</dbReference>
<evidence type="ECO:0000313" key="11">
    <source>
        <dbReference type="EMBL" id="KIU22664.1"/>
    </source>
</evidence>
<protein>
    <recommendedName>
        <fullName evidence="2">asparaginase</fullName>
        <ecNumber evidence="2">3.5.1.1</ecNumber>
    </recommendedName>
</protein>
<feature type="domain" description="Asparaginase/glutaminase C-terminal" evidence="10">
    <location>
        <begin position="203"/>
        <end position="318"/>
    </location>
</feature>
<dbReference type="RefSeq" id="WP_043707857.1">
    <property type="nucleotide sequence ID" value="NZ_JALOCT010000002.1"/>
</dbReference>
<dbReference type="InterPro" id="IPR020827">
    <property type="entry name" value="Asparaginase/glutaminase_AS1"/>
</dbReference>
<dbReference type="GO" id="GO:0006520">
    <property type="term" value="P:amino acid metabolic process"/>
    <property type="evidence" value="ECO:0007669"/>
    <property type="project" value="InterPro"/>
</dbReference>
<sequence length="329" mass="35743">MKEVLVLTTGGTIASTKTENGLAPGLAAEVLVSYFERRPGVNLSVENVMSKDSTNMQPEDWVEIAERIQAHHQAYDAFIVTHGTDTMGYSAAALSYLLYGFDKPVVLTGSQVPLGMAETDAVRNLHDSLTFASQTDLQGVYLVFNGLVMAGTRAVKTKSKSYDAFESINYPYIASVSEGNMVPLYQPEPETPVLTPSINLDTKVFVLKAFPGLTVDIFDYLAANMHGVIIESFGNGGLPFERRNIIPGVEKLTAAGIPVIITTQILEEGQDIYLYEVGKRVADAGGITAGDMNTEAIVAKLMWVLGQTRQLETVRTLMQTPIAHDLDFV</sequence>
<dbReference type="Pfam" id="PF00710">
    <property type="entry name" value="Asparaginase"/>
    <property type="match status" value="1"/>
</dbReference>
<dbReference type="PIRSF" id="PIRSF500176">
    <property type="entry name" value="L_ASNase"/>
    <property type="match status" value="1"/>
</dbReference>
<evidence type="ECO:0000256" key="4">
    <source>
        <dbReference type="ARBA" id="ARBA00049366"/>
    </source>
</evidence>
<evidence type="ECO:0000259" key="9">
    <source>
        <dbReference type="Pfam" id="PF00710"/>
    </source>
</evidence>
<dbReference type="InterPro" id="IPR040919">
    <property type="entry name" value="Asparaginase_C"/>
</dbReference>
<comment type="catalytic activity">
    <reaction evidence="4">
        <text>L-asparagine + H2O = L-aspartate + NH4(+)</text>
        <dbReference type="Rhea" id="RHEA:21016"/>
        <dbReference type="ChEBI" id="CHEBI:15377"/>
        <dbReference type="ChEBI" id="CHEBI:28938"/>
        <dbReference type="ChEBI" id="CHEBI:29991"/>
        <dbReference type="ChEBI" id="CHEBI:58048"/>
        <dbReference type="EC" id="3.5.1.1"/>
    </reaction>
</comment>
<dbReference type="Gene3D" id="3.40.50.40">
    <property type="match status" value="1"/>
</dbReference>
<dbReference type="PROSITE" id="PS51732">
    <property type="entry name" value="ASN_GLN_ASE_3"/>
    <property type="match status" value="1"/>
</dbReference>
<accession>A0A0D1KCP4</accession>
<dbReference type="InterPro" id="IPR006033">
    <property type="entry name" value="AsnA_fam"/>
</dbReference>
<reference evidence="11 12" key="1">
    <citation type="journal article" date="2015" name="Microbiology (Mosc.)">
        <title>Genomics of the Weissella cibaria species with an examination of its metabolic traits.</title>
        <authorList>
            <person name="Lynch K.M."/>
            <person name="Lucid A."/>
            <person name="Arendt E.K."/>
            <person name="Sleator R.D."/>
            <person name="Lucey B."/>
            <person name="Coffey A."/>
        </authorList>
    </citation>
    <scope>NUCLEOTIDE SEQUENCE [LARGE SCALE GENOMIC DNA]</scope>
    <source>
        <strain evidence="11 12">MG1</strain>
    </source>
</reference>
<dbReference type="InterPro" id="IPR041725">
    <property type="entry name" value="L-asparaginase_I"/>
</dbReference>
<dbReference type="FunFam" id="3.40.50.1170:FF:000001">
    <property type="entry name" value="L-asparaginase 2"/>
    <property type="match status" value="1"/>
</dbReference>
<dbReference type="PANTHER" id="PTHR11707">
    <property type="entry name" value="L-ASPARAGINASE"/>
    <property type="match status" value="1"/>
</dbReference>
<dbReference type="InterPro" id="IPR036152">
    <property type="entry name" value="Asp/glu_Ase-like_sf"/>
</dbReference>
<feature type="binding site" evidence="6">
    <location>
        <begin position="84"/>
        <end position="85"/>
    </location>
    <ligand>
        <name>substrate</name>
    </ligand>
</feature>
<evidence type="ECO:0000256" key="6">
    <source>
        <dbReference type="PIRSR" id="PIRSR001220-2"/>
    </source>
</evidence>
<dbReference type="GO" id="GO:0004067">
    <property type="term" value="F:asparaginase activity"/>
    <property type="evidence" value="ECO:0007669"/>
    <property type="project" value="UniProtKB-UniRule"/>
</dbReference>
<evidence type="ECO:0000256" key="5">
    <source>
        <dbReference type="PIRSR" id="PIRSR001220-1"/>
    </source>
</evidence>
<dbReference type="SMART" id="SM00870">
    <property type="entry name" value="Asparaginase"/>
    <property type="match status" value="1"/>
</dbReference>
<evidence type="ECO:0000256" key="8">
    <source>
        <dbReference type="PROSITE-ProRule" id="PRU10100"/>
    </source>
</evidence>
<comment type="similarity">
    <text evidence="1">Belongs to the asparaginase 1 family.</text>
</comment>
<dbReference type="PANTHER" id="PTHR11707:SF28">
    <property type="entry name" value="60 KDA LYSOPHOSPHOLIPASE"/>
    <property type="match status" value="1"/>
</dbReference>
<dbReference type="PROSITE" id="PS00917">
    <property type="entry name" value="ASN_GLN_ASE_2"/>
    <property type="match status" value="1"/>
</dbReference>
<dbReference type="InterPro" id="IPR037152">
    <property type="entry name" value="L-asparaginase_N_sf"/>
</dbReference>
<dbReference type="SUPFAM" id="SSF53774">
    <property type="entry name" value="Glutaminase/Asparaginase"/>
    <property type="match status" value="1"/>
</dbReference>
<dbReference type="eggNOG" id="COG0252">
    <property type="taxonomic scope" value="Bacteria"/>
</dbReference>
<evidence type="ECO:0000256" key="2">
    <source>
        <dbReference type="ARBA" id="ARBA00012920"/>
    </source>
</evidence>
<dbReference type="PATRIC" id="fig|137591.25.peg.169"/>
<dbReference type="PRINTS" id="PR00139">
    <property type="entry name" value="ASNGLNASE"/>
</dbReference>
<feature type="binding site" evidence="6">
    <location>
        <position position="53"/>
    </location>
    <ligand>
        <name>substrate</name>
    </ligand>
</feature>
<evidence type="ECO:0000256" key="7">
    <source>
        <dbReference type="PROSITE-ProRule" id="PRU10099"/>
    </source>
</evidence>
<evidence type="ECO:0000259" key="10">
    <source>
        <dbReference type="Pfam" id="PF17763"/>
    </source>
</evidence>
<keyword evidence="3 11" id="KW-0378">Hydrolase</keyword>
<dbReference type="Gene3D" id="3.40.50.1170">
    <property type="entry name" value="L-asparaginase, N-terminal domain"/>
    <property type="match status" value="1"/>
</dbReference>
<dbReference type="PIRSF" id="PIRSF001220">
    <property type="entry name" value="L-ASNase_gatD"/>
    <property type="match status" value="1"/>
</dbReference>
<dbReference type="PROSITE" id="PS00144">
    <property type="entry name" value="ASN_GLN_ASE_1"/>
    <property type="match status" value="1"/>
</dbReference>
<dbReference type="AlphaFoldDB" id="A0A0D1KCP4"/>
<feature type="active site" evidence="7">
    <location>
        <position position="12"/>
    </location>
</feature>
<evidence type="ECO:0000256" key="3">
    <source>
        <dbReference type="ARBA" id="ARBA00022801"/>
    </source>
</evidence>
<dbReference type="Proteomes" id="UP000032287">
    <property type="component" value="Unassembled WGS sequence"/>
</dbReference>
<feature type="active site" description="O-isoaspartyl threonine intermediate" evidence="5">
    <location>
        <position position="12"/>
    </location>
</feature>
<dbReference type="EC" id="3.5.1.1" evidence="2"/>
<evidence type="ECO:0000256" key="1">
    <source>
        <dbReference type="ARBA" id="ARBA00010518"/>
    </source>
</evidence>